<dbReference type="FunFam" id="1.25.40.10:FF:000222">
    <property type="entry name" value="SARP family transcriptional regulator"/>
    <property type="match status" value="1"/>
</dbReference>
<dbReference type="EMBL" id="VDFC01000007">
    <property type="protein sequence ID" value="KAA0942486.1"/>
    <property type="molecule type" value="Genomic_DNA"/>
</dbReference>
<dbReference type="SUPFAM" id="SSF48452">
    <property type="entry name" value="TPR-like"/>
    <property type="match status" value="1"/>
</dbReference>
<keyword evidence="4 6" id="KW-0238">DNA-binding</keyword>
<dbReference type="Proteomes" id="UP000324965">
    <property type="component" value="Unassembled WGS sequence"/>
</dbReference>
<dbReference type="InterPro" id="IPR001867">
    <property type="entry name" value="OmpR/PhoB-type_DNA-bd"/>
</dbReference>
<evidence type="ECO:0000256" key="2">
    <source>
        <dbReference type="ARBA" id="ARBA00023012"/>
    </source>
</evidence>
<organism evidence="8 9">
    <name type="scientific">Streptomyces apricus</name>
    <dbReference type="NCBI Taxonomy" id="1828112"/>
    <lineage>
        <taxon>Bacteria</taxon>
        <taxon>Bacillati</taxon>
        <taxon>Actinomycetota</taxon>
        <taxon>Actinomycetes</taxon>
        <taxon>Kitasatosporales</taxon>
        <taxon>Streptomycetaceae</taxon>
        <taxon>Streptomyces</taxon>
    </lineage>
</organism>
<dbReference type="CDD" id="cd15831">
    <property type="entry name" value="BTAD"/>
    <property type="match status" value="1"/>
</dbReference>
<reference evidence="8 9" key="1">
    <citation type="submission" date="2019-05" db="EMBL/GenBank/DDBJ databases">
        <authorList>
            <person name="Hariharan J."/>
            <person name="Choudoir M.J."/>
            <person name="Diebold P."/>
            <person name="Panke-Buisse K."/>
            <person name="Buckley D.H."/>
        </authorList>
    </citation>
    <scope>NUCLEOTIDE SEQUENCE [LARGE SCALE GENOMIC DNA]</scope>
    <source>
        <strain evidence="8 9">SUN51</strain>
    </source>
</reference>
<dbReference type="InterPro" id="IPR036388">
    <property type="entry name" value="WH-like_DNA-bd_sf"/>
</dbReference>
<dbReference type="SMART" id="SM00862">
    <property type="entry name" value="Trans_reg_C"/>
    <property type="match status" value="1"/>
</dbReference>
<keyword evidence="3" id="KW-0805">Transcription regulation</keyword>
<dbReference type="Pfam" id="PF03704">
    <property type="entry name" value="BTAD"/>
    <property type="match status" value="1"/>
</dbReference>
<dbReference type="AlphaFoldDB" id="A0A5B0BLJ9"/>
<evidence type="ECO:0000256" key="3">
    <source>
        <dbReference type="ARBA" id="ARBA00023015"/>
    </source>
</evidence>
<feature type="domain" description="OmpR/PhoB-type" evidence="7">
    <location>
        <begin position="1"/>
        <end position="97"/>
    </location>
</feature>
<feature type="DNA-binding region" description="OmpR/PhoB-type" evidence="6">
    <location>
        <begin position="1"/>
        <end position="97"/>
    </location>
</feature>
<dbReference type="OrthoDB" id="4336084at2"/>
<dbReference type="Gene3D" id="1.25.40.10">
    <property type="entry name" value="Tetratricopeptide repeat domain"/>
    <property type="match status" value="1"/>
</dbReference>
<keyword evidence="9" id="KW-1185">Reference proteome</keyword>
<evidence type="ECO:0000259" key="7">
    <source>
        <dbReference type="PROSITE" id="PS51755"/>
    </source>
</evidence>
<dbReference type="PROSITE" id="PS51755">
    <property type="entry name" value="OMPR_PHOB"/>
    <property type="match status" value="1"/>
</dbReference>
<keyword evidence="2" id="KW-0902">Two-component regulatory system</keyword>
<evidence type="ECO:0000256" key="1">
    <source>
        <dbReference type="ARBA" id="ARBA00005820"/>
    </source>
</evidence>
<dbReference type="GO" id="GO:0003677">
    <property type="term" value="F:DNA binding"/>
    <property type="evidence" value="ECO:0007669"/>
    <property type="project" value="UniProtKB-UniRule"/>
</dbReference>
<evidence type="ECO:0000256" key="6">
    <source>
        <dbReference type="PROSITE-ProRule" id="PRU01091"/>
    </source>
</evidence>
<dbReference type="SUPFAM" id="SSF46894">
    <property type="entry name" value="C-terminal effector domain of the bipartite response regulators"/>
    <property type="match status" value="1"/>
</dbReference>
<evidence type="ECO:0000313" key="8">
    <source>
        <dbReference type="EMBL" id="KAA0942486.1"/>
    </source>
</evidence>
<dbReference type="Pfam" id="PF00486">
    <property type="entry name" value="Trans_reg_C"/>
    <property type="match status" value="1"/>
</dbReference>
<gene>
    <name evidence="8" type="ORF">FGF04_02890</name>
</gene>
<dbReference type="PANTHER" id="PTHR35807">
    <property type="entry name" value="TRANSCRIPTIONAL REGULATOR REDD-RELATED"/>
    <property type="match status" value="1"/>
</dbReference>
<protein>
    <submittedName>
        <fullName evidence="8">AfsR/SARP family transcriptional regulator</fullName>
    </submittedName>
</protein>
<dbReference type="GO" id="GO:0006355">
    <property type="term" value="P:regulation of DNA-templated transcription"/>
    <property type="evidence" value="ECO:0007669"/>
    <property type="project" value="InterPro"/>
</dbReference>
<dbReference type="InterPro" id="IPR016032">
    <property type="entry name" value="Sig_transdc_resp-reg_C-effctor"/>
</dbReference>
<keyword evidence="5" id="KW-0804">Transcription</keyword>
<dbReference type="SMART" id="SM01043">
    <property type="entry name" value="BTAD"/>
    <property type="match status" value="1"/>
</dbReference>
<evidence type="ECO:0000256" key="5">
    <source>
        <dbReference type="ARBA" id="ARBA00023163"/>
    </source>
</evidence>
<dbReference type="PANTHER" id="PTHR35807:SF1">
    <property type="entry name" value="TRANSCRIPTIONAL REGULATOR REDD"/>
    <property type="match status" value="1"/>
</dbReference>
<dbReference type="InterPro" id="IPR051677">
    <property type="entry name" value="AfsR-DnrI-RedD_regulator"/>
</dbReference>
<comment type="similarity">
    <text evidence="1">Belongs to the AfsR/DnrI/RedD regulatory family.</text>
</comment>
<dbReference type="InterPro" id="IPR011990">
    <property type="entry name" value="TPR-like_helical_dom_sf"/>
</dbReference>
<name>A0A5B0BLJ9_9ACTN</name>
<sequence length="257" mass="28290">MQIGILGPLKLTDHNVLIDVPGEKLKSIVATLALSPGVTVSSFDLLDELWGEHPPRSAANSLQGHIARLRRALVTQSGREEVREVIRTSGRGYVLALPPESVDASRFVADVQRAGRLTAHDPAEAIAVLTRALDTWRGPALLDTGHGMICRTAAARLEETRLLARETMVDARLALGAHHEATPELEQLLSRHPLRERLCEQLMIALYRSGRQAEAISTFHRVRHRLADELGLEPGPGLRNTMAGILRQERSLLHRVS</sequence>
<dbReference type="InterPro" id="IPR005158">
    <property type="entry name" value="BTAD"/>
</dbReference>
<dbReference type="Gene3D" id="1.10.10.10">
    <property type="entry name" value="Winged helix-like DNA-binding domain superfamily/Winged helix DNA-binding domain"/>
    <property type="match status" value="1"/>
</dbReference>
<accession>A0A5B0BLJ9</accession>
<comment type="caution">
    <text evidence="8">The sequence shown here is derived from an EMBL/GenBank/DDBJ whole genome shotgun (WGS) entry which is preliminary data.</text>
</comment>
<evidence type="ECO:0000256" key="4">
    <source>
        <dbReference type="ARBA" id="ARBA00023125"/>
    </source>
</evidence>
<dbReference type="RefSeq" id="WP_149509607.1">
    <property type="nucleotide sequence ID" value="NZ_VDFC01000007.1"/>
</dbReference>
<evidence type="ECO:0000313" key="9">
    <source>
        <dbReference type="Proteomes" id="UP000324965"/>
    </source>
</evidence>
<dbReference type="GO" id="GO:0000160">
    <property type="term" value="P:phosphorelay signal transduction system"/>
    <property type="evidence" value="ECO:0007669"/>
    <property type="project" value="UniProtKB-KW"/>
</dbReference>
<proteinExistence type="inferred from homology"/>